<accession>A0ACB9SRM8</accession>
<keyword evidence="2" id="KW-1185">Reference proteome</keyword>
<comment type="caution">
    <text evidence="1">The sequence shown here is derived from an EMBL/GenBank/DDBJ whole genome shotgun (WGS) entry which is preliminary data.</text>
</comment>
<proteinExistence type="predicted"/>
<gene>
    <name evidence="1" type="ORF">MML48_7g00006213</name>
</gene>
<dbReference type="Proteomes" id="UP001056778">
    <property type="component" value="Chromosome 7"/>
</dbReference>
<reference evidence="1" key="1">
    <citation type="submission" date="2022-04" db="EMBL/GenBank/DDBJ databases">
        <title>Chromosome-scale genome assembly of Holotrichia oblita Faldermann.</title>
        <authorList>
            <person name="Rongchong L."/>
        </authorList>
    </citation>
    <scope>NUCLEOTIDE SEQUENCE</scope>
    <source>
        <strain evidence="1">81SQS9</strain>
    </source>
</reference>
<sequence length="302" mass="34835">MIVKLKEERSLSAKHRIECAELEETIGYIGDKTCSELIPYTILSGFQKEEQLKKLADEYQTLISRKLEKRVQKKFEKPLRKAICDLQNSIHAVQIQWREAEHVRIRYKEIKTALMEDSAHFESNIEQTTMQAQVQQSDIEQLEQINSEAGKMRAIAKNLLMKEERDAMKSATNRERQATEGKRLIIERKQELEKLEKKIFQTGKTTIRPDVDGDESNIQTPTPPVCPKEELDQAFETLKDATGGNTIDEVLERFTAQKETTGRLSQLRVSGEEHKVKLEKKFDNLSAQLESLKFAEVKDAEE</sequence>
<evidence type="ECO:0000313" key="2">
    <source>
        <dbReference type="Proteomes" id="UP001056778"/>
    </source>
</evidence>
<dbReference type="EMBL" id="CM043021">
    <property type="protein sequence ID" value="KAI4457993.1"/>
    <property type="molecule type" value="Genomic_DNA"/>
</dbReference>
<organism evidence="1 2">
    <name type="scientific">Holotrichia oblita</name>
    <name type="common">Chafer beetle</name>
    <dbReference type="NCBI Taxonomy" id="644536"/>
    <lineage>
        <taxon>Eukaryota</taxon>
        <taxon>Metazoa</taxon>
        <taxon>Ecdysozoa</taxon>
        <taxon>Arthropoda</taxon>
        <taxon>Hexapoda</taxon>
        <taxon>Insecta</taxon>
        <taxon>Pterygota</taxon>
        <taxon>Neoptera</taxon>
        <taxon>Endopterygota</taxon>
        <taxon>Coleoptera</taxon>
        <taxon>Polyphaga</taxon>
        <taxon>Scarabaeiformia</taxon>
        <taxon>Scarabaeidae</taxon>
        <taxon>Melolonthinae</taxon>
        <taxon>Holotrichia</taxon>
    </lineage>
</organism>
<evidence type="ECO:0000313" key="1">
    <source>
        <dbReference type="EMBL" id="KAI4457993.1"/>
    </source>
</evidence>
<name>A0ACB9SRM8_HOLOL</name>
<protein>
    <submittedName>
        <fullName evidence="1">Coiled-coil domain-containing protein</fullName>
    </submittedName>
</protein>